<feature type="chain" id="PRO_5019175287" evidence="1">
    <location>
        <begin position="19"/>
        <end position="289"/>
    </location>
</feature>
<name>A0A437A9P1_ARTFL</name>
<dbReference type="Proteomes" id="UP000283090">
    <property type="component" value="Unassembled WGS sequence"/>
</dbReference>
<sequence>MHFPRTGFLFAILGLTVSQAPDEDRVYPINATGERRFPAPQYSTRLNPSEWAARVALTRDDYFEGDYYRTATWLDTPFDVPVNGSSIIRDVCLFMQLPIIKRTDDIDYSEGENGCNDVLGEECVTKLKDFLAVRYEARTAENGTMDCTSTQDVGSWYESIYNICPIYNELRGSGLSFNKLIPSDHETGSPLHGDEKGYWIAIGTPRNKTEATPEEQYDEVSQFVFTYSFISGPEYENPDERPSVEMVCVKAENLVEGSRELPSSASSPGFEGQMPMMTLGFMVISVLFL</sequence>
<gene>
    <name evidence="2" type="ORF">DFL_002085</name>
</gene>
<comment type="caution">
    <text evidence="2">The sequence shown here is derived from an EMBL/GenBank/DDBJ whole genome shotgun (WGS) entry which is preliminary data.</text>
</comment>
<dbReference type="EMBL" id="SAEB01000003">
    <property type="protein sequence ID" value="RVD87882.1"/>
    <property type="molecule type" value="Genomic_DNA"/>
</dbReference>
<evidence type="ECO:0000313" key="2">
    <source>
        <dbReference type="EMBL" id="RVD87882.1"/>
    </source>
</evidence>
<evidence type="ECO:0000313" key="3">
    <source>
        <dbReference type="Proteomes" id="UP000283090"/>
    </source>
</evidence>
<dbReference type="AlphaFoldDB" id="A0A437A9P1"/>
<keyword evidence="3" id="KW-1185">Reference proteome</keyword>
<dbReference type="GeneID" id="93584396"/>
<proteinExistence type="predicted"/>
<protein>
    <submittedName>
        <fullName evidence="2">Uncharacterized protein</fullName>
    </submittedName>
</protein>
<dbReference type="VEuPathDB" id="FungiDB:DFL_002085"/>
<reference evidence="2 3" key="1">
    <citation type="submission" date="2019-01" db="EMBL/GenBank/DDBJ databases">
        <title>Intercellular communication is required for trap formation in the nematode-trapping fungus Duddingtonia flagrans.</title>
        <authorList>
            <person name="Youssar L."/>
            <person name="Wernet V."/>
            <person name="Hensel N."/>
            <person name="Hildebrandt H.-G."/>
            <person name="Fischer R."/>
        </authorList>
    </citation>
    <scope>NUCLEOTIDE SEQUENCE [LARGE SCALE GENOMIC DNA]</scope>
    <source>
        <strain evidence="2 3">CBS H-5679</strain>
    </source>
</reference>
<feature type="signal peptide" evidence="1">
    <location>
        <begin position="1"/>
        <end position="18"/>
    </location>
</feature>
<dbReference type="OrthoDB" id="5285793at2759"/>
<organism evidence="2 3">
    <name type="scientific">Arthrobotrys flagrans</name>
    <name type="common">Nematode-trapping fungus</name>
    <name type="synonym">Trichothecium flagrans</name>
    <dbReference type="NCBI Taxonomy" id="97331"/>
    <lineage>
        <taxon>Eukaryota</taxon>
        <taxon>Fungi</taxon>
        <taxon>Dikarya</taxon>
        <taxon>Ascomycota</taxon>
        <taxon>Pezizomycotina</taxon>
        <taxon>Orbiliomycetes</taxon>
        <taxon>Orbiliales</taxon>
        <taxon>Orbiliaceae</taxon>
        <taxon>Arthrobotrys</taxon>
    </lineage>
</organism>
<dbReference type="RefSeq" id="XP_067493426.1">
    <property type="nucleotide sequence ID" value="XM_067630821.1"/>
</dbReference>
<evidence type="ECO:0000256" key="1">
    <source>
        <dbReference type="SAM" id="SignalP"/>
    </source>
</evidence>
<accession>A0A437A9P1</accession>
<keyword evidence="1" id="KW-0732">Signal</keyword>